<comment type="subcellular location">
    <subcellularLocation>
        <location evidence="1">Membrane</location>
        <topology evidence="1">Single-pass membrane protein</topology>
    </subcellularLocation>
</comment>
<comment type="caution">
    <text evidence="5">The sequence shown here is derived from an EMBL/GenBank/DDBJ whole genome shotgun (WGS) entry which is preliminary data.</text>
</comment>
<feature type="repeat" description="TPR" evidence="2">
    <location>
        <begin position="924"/>
        <end position="957"/>
    </location>
</feature>
<dbReference type="PANTHER" id="PTHR45138:SF9">
    <property type="entry name" value="DIGUANYLATE CYCLASE DGCM-RELATED"/>
    <property type="match status" value="1"/>
</dbReference>
<dbReference type="Gene3D" id="1.25.40.10">
    <property type="entry name" value="Tetratricopeptide repeat domain"/>
    <property type="match status" value="1"/>
</dbReference>
<dbReference type="SUPFAM" id="SSF56112">
    <property type="entry name" value="Protein kinase-like (PK-like)"/>
    <property type="match status" value="1"/>
</dbReference>
<dbReference type="InterPro" id="IPR000160">
    <property type="entry name" value="GGDEF_dom"/>
</dbReference>
<keyword evidence="6" id="KW-1185">Reference proteome</keyword>
<dbReference type="SMART" id="SM00028">
    <property type="entry name" value="TPR"/>
    <property type="match status" value="5"/>
</dbReference>
<dbReference type="Pfam" id="PF00990">
    <property type="entry name" value="GGDEF"/>
    <property type="match status" value="1"/>
</dbReference>
<dbReference type="EMBL" id="JAFBDT010000017">
    <property type="protein sequence ID" value="MBM7562395.1"/>
    <property type="molecule type" value="Genomic_DNA"/>
</dbReference>
<dbReference type="CDD" id="cd01949">
    <property type="entry name" value="GGDEF"/>
    <property type="match status" value="1"/>
</dbReference>
<name>A0ABS2MSL7_9FIRM</name>
<dbReference type="InterPro" id="IPR041664">
    <property type="entry name" value="AAA_16"/>
</dbReference>
<organism evidence="5 6">
    <name type="scientific">Fusibacter tunisiensis</name>
    <dbReference type="NCBI Taxonomy" id="1008308"/>
    <lineage>
        <taxon>Bacteria</taxon>
        <taxon>Bacillati</taxon>
        <taxon>Bacillota</taxon>
        <taxon>Clostridia</taxon>
        <taxon>Eubacteriales</taxon>
        <taxon>Eubacteriales Family XII. Incertae Sedis</taxon>
        <taxon>Fusibacter</taxon>
    </lineage>
</organism>
<accession>A0ABS2MSL7</accession>
<evidence type="ECO:0000256" key="2">
    <source>
        <dbReference type="PROSITE-ProRule" id="PRU00339"/>
    </source>
</evidence>
<feature type="domain" description="Protein kinase" evidence="3">
    <location>
        <begin position="8"/>
        <end position="262"/>
    </location>
</feature>
<dbReference type="InterPro" id="IPR011009">
    <property type="entry name" value="Kinase-like_dom_sf"/>
</dbReference>
<dbReference type="PROSITE" id="PS50011">
    <property type="entry name" value="PROTEIN_KINASE_DOM"/>
    <property type="match status" value="1"/>
</dbReference>
<dbReference type="PANTHER" id="PTHR45138">
    <property type="entry name" value="REGULATORY COMPONENTS OF SENSORY TRANSDUCTION SYSTEM"/>
    <property type="match status" value="1"/>
</dbReference>
<dbReference type="InterPro" id="IPR019734">
    <property type="entry name" value="TPR_rpt"/>
</dbReference>
<evidence type="ECO:0000256" key="1">
    <source>
        <dbReference type="ARBA" id="ARBA00004167"/>
    </source>
</evidence>
<dbReference type="SMART" id="SM00267">
    <property type="entry name" value="GGDEF"/>
    <property type="match status" value="1"/>
</dbReference>
<proteinExistence type="predicted"/>
<dbReference type="Gene3D" id="3.40.50.300">
    <property type="entry name" value="P-loop containing nucleotide triphosphate hydrolases"/>
    <property type="match status" value="1"/>
</dbReference>
<dbReference type="InterPro" id="IPR027417">
    <property type="entry name" value="P-loop_NTPase"/>
</dbReference>
<gene>
    <name evidence="5" type="ORF">JOC49_001945</name>
</gene>
<evidence type="ECO:0000313" key="5">
    <source>
        <dbReference type="EMBL" id="MBM7562395.1"/>
    </source>
</evidence>
<dbReference type="Gene3D" id="3.30.70.270">
    <property type="match status" value="1"/>
</dbReference>
<dbReference type="Gene3D" id="1.10.510.10">
    <property type="entry name" value="Transferase(Phosphotransferase) domain 1"/>
    <property type="match status" value="1"/>
</dbReference>
<sequence length="1796" mass="211982">MKIINDRYEILEALTKENNWIEYLVKDTKHSTKEAIKRIRIFDTEMSNFDFIQRMETEFIDLKNIEHENLLSLFEFQPIYSINGSRISRKQYFYTYEHFDEKDRISYLDLNKTEVNAVIVQLLRVMRFLHHRGVYYKHLNFDHMVILRNPQGVTLKLVDVANIYVNDYNYKSDFERFNQFMAPEIMWGEEIDATVDIFSLGVVFYYLYYQINYKESNFVEVIKSSSDNNIHQFILKATSHIREERHETIHAFIEVLEKLIWITVDFSDLIYYNRYFEDTEIVGRERIVKDIKILLHEKYMKTLAYNAIYIKGESGIGKTRILREIRQISKYNRYPSLWVQTRHSDPSPFATVRQILKHILELDDASPILYQKYAVELASVLPEYAEALKVDRDRMIDPETQALRILNRVFNFFIEYTSDKFMVLFLDDEQYIKDTESYFYNLLLNHTGMSNYLLIMSGTELQKNQRSRYASIRVIKLPSLTLEETGEIIKHTLGLSQIPYKLTHRIMMENQGKASITKRILYQLWRDGHVYYDVASNKWNLDVFDDKYVFEYYEGRLENFQTLIETLDDTYLDYLSKLSVLKGSFNMNLIFEFCGMEEEEGYRFLSEMEEKRFLNKRISDVEYVFVFQDNEFKKVFYDMLSEDVKQQYYLEAAAYFEKRYMANQEINESLIDYLLLSGKKKYASEYCIIFADLYSKQYNNLKAADLYEWALEIFESNQELDSIRETGLKLIRQLMKIGKIEVAHTISKRMEQYFSDDAPQFEIDLNLEVALIMYYRNEVDTTVKLSKKCIEDSKNIAYIHGEFTGVQTLCKCLTHFVDLDQHLELAQLYLDKSIELGNVYFEAVFHNEMGANYLYRNAFDKSLEAFNKSIECYKQIESEENIIKLYNNIGVVYFEGQGDYLSAREYFRKAHTHALNRNYLVALQIHLNNIGETYVTEGRYEMALRYFEEAHEISEKVGDKKIDILALMNMCGALIKVEKYGKAFTLLNRLEHEFTSFSKSNFDRMDYYILHIEFFMAVNSVMQVDGWKYELSQENIEDDTRKFKLRILDYYLSHRKNQLDLHETSDFPKELEELTEKLVKPSDVVLVRRFLLDVMVDQIINQDYLSAESLYKRDSALIETYNTKRVRVQRDVVAATLSDYSISRIENLLPVIKELSSELLWRVYMILGNEYLGTGNLYHALRYYLMALDEVYDLTQLIPAIYQETYVLYDNTKMALKNKINRITGRLLTFDGIVQNTIYDERFETVEDYFDLSQLTMLYQSEEFLKLAYENTLDQETFLFKDSVELIKTLEKDERANLSAILTYIKQFTLAERGFIYLLDENEKIVETIDTVNGENIYEINHLINLIGNDIEGVFVSKLDTKTNIQLLMEDQKGMMYFPIYEASSDTLNKENRKEDLLLSKQKIVGYVYLDSTNLINRFNLDTFEQAKSFINLIYVFIDNYNLKRVSTVDKLTGVYLRKHLEQQFAIHMSVSRQANLNLSVIMLDIDKFKFVNDTYGHRKGDEILSKLGEILKNSVRSSDYVARYGGEEFIVLLPEADASVGYKVAEKIRTLIESNKLLGEDVPLTVSLGIATYPKDGANEEELIEKADQALYYSKNNGRNQSTSWDEKIIKERHRYDRLTGILTGNISSDTRNVKAVVDVMNQLNHGISRDDSIRNTFISLLDITEGDEIQFILFDEDQKIKEVLYKKKGFDEVQNMLVLSERLINRFKDNVTSSYFIDWEETKSYKYGEETPTWKSYIVLSMKEFGHSGILSIAVDIAEKEFDFSNYNFVDALRPVLEHIFLDRVDERELNDIK</sequence>
<dbReference type="SMART" id="SM00220">
    <property type="entry name" value="S_TKc"/>
    <property type="match status" value="1"/>
</dbReference>
<dbReference type="SUPFAM" id="SSF48452">
    <property type="entry name" value="TPR-like"/>
    <property type="match status" value="1"/>
</dbReference>
<dbReference type="SUPFAM" id="SSF55073">
    <property type="entry name" value="Nucleotide cyclase"/>
    <property type="match status" value="1"/>
</dbReference>
<dbReference type="Pfam" id="PF13424">
    <property type="entry name" value="TPR_12"/>
    <property type="match status" value="1"/>
</dbReference>
<dbReference type="Pfam" id="PF00069">
    <property type="entry name" value="Pkinase"/>
    <property type="match status" value="1"/>
</dbReference>
<dbReference type="PROSITE" id="PS50005">
    <property type="entry name" value="TPR"/>
    <property type="match status" value="1"/>
</dbReference>
<evidence type="ECO:0000259" key="3">
    <source>
        <dbReference type="PROSITE" id="PS50011"/>
    </source>
</evidence>
<dbReference type="InterPro" id="IPR029787">
    <property type="entry name" value="Nucleotide_cyclase"/>
</dbReference>
<dbReference type="Proteomes" id="UP000767854">
    <property type="component" value="Unassembled WGS sequence"/>
</dbReference>
<reference evidence="5 6" key="1">
    <citation type="submission" date="2021-01" db="EMBL/GenBank/DDBJ databases">
        <title>Genomic Encyclopedia of Type Strains, Phase IV (KMG-IV): sequencing the most valuable type-strain genomes for metagenomic binning, comparative biology and taxonomic classification.</title>
        <authorList>
            <person name="Goeker M."/>
        </authorList>
    </citation>
    <scope>NUCLEOTIDE SEQUENCE [LARGE SCALE GENOMIC DNA]</scope>
    <source>
        <strain evidence="5 6">DSM 24436</strain>
    </source>
</reference>
<protein>
    <submittedName>
        <fullName evidence="5">Diguanylate cyclase (GGDEF)-like protein</fullName>
    </submittedName>
</protein>
<dbReference type="InterPro" id="IPR043128">
    <property type="entry name" value="Rev_trsase/Diguanyl_cyclase"/>
</dbReference>
<keyword evidence="2" id="KW-0802">TPR repeat</keyword>
<dbReference type="InterPro" id="IPR011990">
    <property type="entry name" value="TPR-like_helical_dom_sf"/>
</dbReference>
<dbReference type="Pfam" id="PF13191">
    <property type="entry name" value="AAA_16"/>
    <property type="match status" value="1"/>
</dbReference>
<dbReference type="PROSITE" id="PS50887">
    <property type="entry name" value="GGDEF"/>
    <property type="match status" value="1"/>
</dbReference>
<dbReference type="RefSeq" id="WP_204664788.1">
    <property type="nucleotide sequence ID" value="NZ_JAFBDT010000017.1"/>
</dbReference>
<feature type="domain" description="GGDEF" evidence="4">
    <location>
        <begin position="1477"/>
        <end position="1608"/>
    </location>
</feature>
<dbReference type="InterPro" id="IPR000719">
    <property type="entry name" value="Prot_kinase_dom"/>
</dbReference>
<evidence type="ECO:0000313" key="6">
    <source>
        <dbReference type="Proteomes" id="UP000767854"/>
    </source>
</evidence>
<dbReference type="InterPro" id="IPR050469">
    <property type="entry name" value="Diguanylate_Cyclase"/>
</dbReference>
<dbReference type="SUPFAM" id="SSF52540">
    <property type="entry name" value="P-loop containing nucleoside triphosphate hydrolases"/>
    <property type="match status" value="1"/>
</dbReference>
<evidence type="ECO:0000259" key="4">
    <source>
        <dbReference type="PROSITE" id="PS50887"/>
    </source>
</evidence>
<dbReference type="NCBIfam" id="TIGR00254">
    <property type="entry name" value="GGDEF"/>
    <property type="match status" value="1"/>
</dbReference>